<feature type="compositionally biased region" description="Low complexity" evidence="1">
    <location>
        <begin position="117"/>
        <end position="134"/>
    </location>
</feature>
<feature type="region of interest" description="Disordered" evidence="1">
    <location>
        <begin position="67"/>
        <end position="141"/>
    </location>
</feature>
<sequence length="312" mass="34601">MAKCLGNTKGQIPETEYLYPNMERPRTHLVEIAIPYLEAKTRTVWLDLVQAGSQRVVLETIYATYKSSGEDGPETSQQDVSRPAPAPHPNTQFCSGEYQGQQDTNSQQIPRQDPSLQSPQNETQSQQQRVQPQQAMPRAAHSHIAAFGKQHVTRHAPQLQTPRPQLPDHGALGHPKLPNDSPQPSMTPIERLGTPVSSIGQQSFDTPQFQLEEYSPKNEFSMSLDSPLGSVSSDVAGIQEEYVAQHPDSPHVSVSSEALRIQEEDIAENLDSLFGSVSSENSGMQEEHVAEEPRREENTAEYLMDVLNSSKQ</sequence>
<protein>
    <submittedName>
        <fullName evidence="2">Uncharacterized protein</fullName>
    </submittedName>
</protein>
<dbReference type="AlphaFoldDB" id="A0A9Q9RRS8"/>
<evidence type="ECO:0000256" key="1">
    <source>
        <dbReference type="SAM" id="MobiDB-lite"/>
    </source>
</evidence>
<accession>A0A9Q9RRS8</accession>
<feature type="compositionally biased region" description="Polar residues" evidence="1">
    <location>
        <begin position="89"/>
        <end position="116"/>
    </location>
</feature>
<gene>
    <name evidence="2" type="ORF">C2S_8683</name>
</gene>
<feature type="compositionally biased region" description="Basic and acidic residues" evidence="1">
    <location>
        <begin position="285"/>
        <end position="298"/>
    </location>
</feature>
<evidence type="ECO:0000313" key="2">
    <source>
        <dbReference type="EMBL" id="VTT72597.1"/>
    </source>
</evidence>
<organism evidence="2 3">
    <name type="scientific">Fusarium fujikuroi</name>
    <name type="common">Bakanae and foot rot disease fungus</name>
    <name type="synonym">Gibberella fujikuroi</name>
    <dbReference type="NCBI Taxonomy" id="5127"/>
    <lineage>
        <taxon>Eukaryota</taxon>
        <taxon>Fungi</taxon>
        <taxon>Dikarya</taxon>
        <taxon>Ascomycota</taxon>
        <taxon>Pezizomycotina</taxon>
        <taxon>Sordariomycetes</taxon>
        <taxon>Hypocreomycetidae</taxon>
        <taxon>Hypocreales</taxon>
        <taxon>Nectriaceae</taxon>
        <taxon>Fusarium</taxon>
        <taxon>Fusarium fujikuroi species complex</taxon>
    </lineage>
</organism>
<dbReference type="EMBL" id="CABFJX010000346">
    <property type="protein sequence ID" value="VTT72597.1"/>
    <property type="molecule type" value="Genomic_DNA"/>
</dbReference>
<feature type="compositionally biased region" description="Polar residues" evidence="1">
    <location>
        <begin position="275"/>
        <end position="284"/>
    </location>
</feature>
<reference evidence="2" key="1">
    <citation type="submission" date="2019-05" db="EMBL/GenBank/DDBJ databases">
        <authorList>
            <person name="Piombo E."/>
        </authorList>
    </citation>
    <scope>NUCLEOTIDE SEQUENCE</scope>
    <source>
        <strain evidence="2">C2S</strain>
    </source>
</reference>
<dbReference type="Proteomes" id="UP000760494">
    <property type="component" value="Unassembled WGS sequence"/>
</dbReference>
<feature type="region of interest" description="Disordered" evidence="1">
    <location>
        <begin position="275"/>
        <end position="312"/>
    </location>
</feature>
<feature type="region of interest" description="Disordered" evidence="1">
    <location>
        <begin position="159"/>
        <end position="193"/>
    </location>
</feature>
<comment type="caution">
    <text evidence="2">The sequence shown here is derived from an EMBL/GenBank/DDBJ whole genome shotgun (WGS) entry which is preliminary data.</text>
</comment>
<evidence type="ECO:0000313" key="3">
    <source>
        <dbReference type="Proteomes" id="UP000760494"/>
    </source>
</evidence>
<proteinExistence type="predicted"/>
<name>A0A9Q9RRS8_FUSFU</name>